<name>A0A813DY96_POLGL</name>
<evidence type="ECO:0000313" key="4">
    <source>
        <dbReference type="Proteomes" id="UP000654075"/>
    </source>
</evidence>
<comment type="caution">
    <text evidence="2">The sequence shown here is derived from an EMBL/GenBank/DDBJ whole genome shotgun (WGS) entry which is preliminary data.</text>
</comment>
<sequence>MRDSSAPADERWGGVLADVRLELEAAGRPAALETPLEVIQSVFMRGKRPIAVPISSRWSGCGGSSPMMEAEAVGGASTSSVRRSPESSGRLQRAPDLKKPSAAPPRPASWEWEGLGQGDFPSASMALASASAPAEPPLKRAKAESAAASAAEVRAAIDAGAVWRSVLSERHEVGAVGTMGGWLSSQGCV</sequence>
<gene>
    <name evidence="2" type="ORF">PGLA1383_LOCUS10035</name>
    <name evidence="3" type="ORF">PGLA2088_LOCUS31861</name>
</gene>
<dbReference type="Proteomes" id="UP000654075">
    <property type="component" value="Unassembled WGS sequence"/>
</dbReference>
<reference evidence="2" key="1">
    <citation type="submission" date="2021-02" db="EMBL/GenBank/DDBJ databases">
        <authorList>
            <person name="Dougan E. K."/>
            <person name="Rhodes N."/>
            <person name="Thang M."/>
            <person name="Chan C."/>
        </authorList>
    </citation>
    <scope>NUCLEOTIDE SEQUENCE</scope>
</reference>
<accession>A0A813DY96</accession>
<dbReference type="Proteomes" id="UP000626109">
    <property type="component" value="Unassembled WGS sequence"/>
</dbReference>
<evidence type="ECO:0000313" key="3">
    <source>
        <dbReference type="EMBL" id="CAE8701009.1"/>
    </source>
</evidence>
<dbReference type="EMBL" id="CAJNNW010029650">
    <property type="protein sequence ID" value="CAE8701009.1"/>
    <property type="molecule type" value="Genomic_DNA"/>
</dbReference>
<keyword evidence="4" id="KW-1185">Reference proteome</keyword>
<evidence type="ECO:0000313" key="2">
    <source>
        <dbReference type="EMBL" id="CAE8591362.1"/>
    </source>
</evidence>
<feature type="region of interest" description="Disordered" evidence="1">
    <location>
        <begin position="54"/>
        <end position="115"/>
    </location>
</feature>
<dbReference type="EMBL" id="CAJNNV010004885">
    <property type="protein sequence ID" value="CAE8591362.1"/>
    <property type="molecule type" value="Genomic_DNA"/>
</dbReference>
<proteinExistence type="predicted"/>
<organism evidence="2 4">
    <name type="scientific">Polarella glacialis</name>
    <name type="common">Dinoflagellate</name>
    <dbReference type="NCBI Taxonomy" id="89957"/>
    <lineage>
        <taxon>Eukaryota</taxon>
        <taxon>Sar</taxon>
        <taxon>Alveolata</taxon>
        <taxon>Dinophyceae</taxon>
        <taxon>Suessiales</taxon>
        <taxon>Suessiaceae</taxon>
        <taxon>Polarella</taxon>
    </lineage>
</organism>
<dbReference type="AlphaFoldDB" id="A0A813DY96"/>
<evidence type="ECO:0000256" key="1">
    <source>
        <dbReference type="SAM" id="MobiDB-lite"/>
    </source>
</evidence>
<protein>
    <submittedName>
        <fullName evidence="2">Uncharacterized protein</fullName>
    </submittedName>
</protein>
<feature type="compositionally biased region" description="Low complexity" evidence="1">
    <location>
        <begin position="77"/>
        <end position="90"/>
    </location>
</feature>